<protein>
    <submittedName>
        <fullName evidence="1">Uncharacterized protein</fullName>
    </submittedName>
</protein>
<evidence type="ECO:0000313" key="2">
    <source>
        <dbReference type="Proteomes" id="UP000604046"/>
    </source>
</evidence>
<name>A0A812KLL4_9DINO</name>
<sequence>MVACSLLARTLFVTVAAPLALLGSLLFQVSVDLEIQSLANLKYAVDQEAVAAATEAEAARDVGQAALDQTEGELLQAKAETLDASVAEAQATEFGSLGAAAGTGEAAEEGGSAIAEQVEEVASSVVKGLGELPATGMASAGASEAVADAAAEAVAGAAVSSVGVDAALAGAAGAVAEQGPKVAAAAQEEWALGSEEIQAANDERLAVEKEVQAVALEGDVPILEAGSYSSHDAAVASVMTAGGYLLAASGTQLVVLAVQAPLALVVLTQWLLGAGASTMDKVAKVRSQDYDSLWLTGLVAQVRGGRRSCGAAAAGSFELTPRACAIGVGDARSSLPALATKDRARATFVMHDRSCAFGWVKAFSILGQDPLNHTRSFRA</sequence>
<proteinExistence type="predicted"/>
<dbReference type="Proteomes" id="UP000604046">
    <property type="component" value="Unassembled WGS sequence"/>
</dbReference>
<comment type="caution">
    <text evidence="1">The sequence shown here is derived from an EMBL/GenBank/DDBJ whole genome shotgun (WGS) entry which is preliminary data.</text>
</comment>
<dbReference type="OrthoDB" id="10583199at2759"/>
<gene>
    <name evidence="1" type="ORF">SNAT2548_LOCUS9272</name>
</gene>
<dbReference type="AlphaFoldDB" id="A0A812KLL4"/>
<evidence type="ECO:0000313" key="1">
    <source>
        <dbReference type="EMBL" id="CAE7229768.1"/>
    </source>
</evidence>
<organism evidence="1 2">
    <name type="scientific">Symbiodinium natans</name>
    <dbReference type="NCBI Taxonomy" id="878477"/>
    <lineage>
        <taxon>Eukaryota</taxon>
        <taxon>Sar</taxon>
        <taxon>Alveolata</taxon>
        <taxon>Dinophyceae</taxon>
        <taxon>Suessiales</taxon>
        <taxon>Symbiodiniaceae</taxon>
        <taxon>Symbiodinium</taxon>
    </lineage>
</organism>
<dbReference type="EMBL" id="CAJNDS010000713">
    <property type="protein sequence ID" value="CAE7229768.1"/>
    <property type="molecule type" value="Genomic_DNA"/>
</dbReference>
<accession>A0A812KLL4</accession>
<keyword evidence="2" id="KW-1185">Reference proteome</keyword>
<reference evidence="1" key="1">
    <citation type="submission" date="2021-02" db="EMBL/GenBank/DDBJ databases">
        <authorList>
            <person name="Dougan E. K."/>
            <person name="Rhodes N."/>
            <person name="Thang M."/>
            <person name="Chan C."/>
        </authorList>
    </citation>
    <scope>NUCLEOTIDE SEQUENCE</scope>
</reference>